<sequence>MSTVTLKTTPTVTLTAPARALLETLLHALAALTDSPAPPLSTLGSELAKRGQRLRWNPKTRRVVITAR</sequence>
<keyword evidence="2" id="KW-1185">Reference proteome</keyword>
<dbReference type="AlphaFoldDB" id="W6MCV0"/>
<gene>
    <name evidence="1" type="ORF">BN873_950043</name>
</gene>
<dbReference type="Proteomes" id="UP000035760">
    <property type="component" value="Unassembled WGS sequence"/>
</dbReference>
<accession>W6MCV0</accession>
<reference evidence="1" key="2">
    <citation type="submission" date="2014-03" db="EMBL/GenBank/DDBJ databases">
        <title>Candidatus Competibacter-lineage genomes retrieved from metagenomes reveal functional metabolic diversity.</title>
        <authorList>
            <person name="McIlroy S.J."/>
            <person name="Albertsen M."/>
            <person name="Andresen E.K."/>
            <person name="Saunders A.M."/>
            <person name="Kristiansen R."/>
            <person name="Stokholm-Bjerregaard M."/>
            <person name="Nielsen K.L."/>
            <person name="Nielsen P.H."/>
        </authorList>
    </citation>
    <scope>NUCLEOTIDE SEQUENCE</scope>
    <source>
        <strain evidence="1">Run_A_D11</strain>
    </source>
</reference>
<comment type="caution">
    <text evidence="1">The sequence shown here is derived from an EMBL/GenBank/DDBJ whole genome shotgun (WGS) entry which is preliminary data.</text>
</comment>
<evidence type="ECO:0000313" key="2">
    <source>
        <dbReference type="Proteomes" id="UP000035760"/>
    </source>
</evidence>
<proteinExistence type="predicted"/>
<evidence type="ECO:0000313" key="1">
    <source>
        <dbReference type="EMBL" id="CDI04360.1"/>
    </source>
</evidence>
<protein>
    <submittedName>
        <fullName evidence="1">Uncharacterized protein</fullName>
    </submittedName>
</protein>
<dbReference type="RefSeq" id="WP_048676535.1">
    <property type="nucleotide sequence ID" value="NZ_CBTJ020000108.1"/>
</dbReference>
<reference evidence="1" key="1">
    <citation type="submission" date="2013-07" db="EMBL/GenBank/DDBJ databases">
        <authorList>
            <person name="McIlroy S."/>
        </authorList>
    </citation>
    <scope>NUCLEOTIDE SEQUENCE [LARGE SCALE GENOMIC DNA]</scope>
    <source>
        <strain evidence="1">Run_A_D11</strain>
    </source>
</reference>
<dbReference type="STRING" id="1400863.BN873_950043"/>
<organism evidence="1 2">
    <name type="scientific">Candidatus Competibacter denitrificans Run_A_D11</name>
    <dbReference type="NCBI Taxonomy" id="1400863"/>
    <lineage>
        <taxon>Bacteria</taxon>
        <taxon>Pseudomonadati</taxon>
        <taxon>Pseudomonadota</taxon>
        <taxon>Gammaproteobacteria</taxon>
        <taxon>Candidatus Competibacteraceae</taxon>
        <taxon>Candidatus Competibacter</taxon>
    </lineage>
</organism>
<name>W6MCV0_9GAMM</name>
<dbReference type="EMBL" id="CBTJ020000108">
    <property type="protein sequence ID" value="CDI04360.1"/>
    <property type="molecule type" value="Genomic_DNA"/>
</dbReference>